<dbReference type="PROSITE" id="PS51257">
    <property type="entry name" value="PROKAR_LIPOPROTEIN"/>
    <property type="match status" value="1"/>
</dbReference>
<protein>
    <recommendedName>
        <fullName evidence="3">DUF839 domain-containing protein</fullName>
    </recommendedName>
</protein>
<proteinExistence type="predicted"/>
<feature type="chain" id="PRO_5041353361" description="DUF839 domain-containing protein" evidence="1">
    <location>
        <begin position="25"/>
        <end position="495"/>
    </location>
</feature>
<accession>A0AA49GN45</accession>
<evidence type="ECO:0000313" key="2">
    <source>
        <dbReference type="EMBL" id="WKN35640.1"/>
    </source>
</evidence>
<keyword evidence="1" id="KW-0732">Signal</keyword>
<reference evidence="2" key="2">
    <citation type="journal article" date="2024" name="Antonie Van Leeuwenhoek">
        <title>Roseihalotalea indica gen. nov., sp. nov., a halophilic Bacteroidetes from mesopelagic Southwest Indian Ocean with higher carbohydrate metabolic potential.</title>
        <authorList>
            <person name="Chen B."/>
            <person name="Zhang M."/>
            <person name="Lin D."/>
            <person name="Ye J."/>
            <person name="Tang K."/>
        </authorList>
    </citation>
    <scope>NUCLEOTIDE SEQUENCE</scope>
    <source>
        <strain evidence="2">TK19036</strain>
    </source>
</reference>
<feature type="signal peptide" evidence="1">
    <location>
        <begin position="1"/>
        <end position="24"/>
    </location>
</feature>
<organism evidence="2">
    <name type="scientific">Roseihalotalea indica</name>
    <dbReference type="NCBI Taxonomy" id="2867963"/>
    <lineage>
        <taxon>Bacteria</taxon>
        <taxon>Pseudomonadati</taxon>
        <taxon>Bacteroidota</taxon>
        <taxon>Cytophagia</taxon>
        <taxon>Cytophagales</taxon>
        <taxon>Catalimonadaceae</taxon>
        <taxon>Roseihalotalea</taxon>
    </lineage>
</organism>
<dbReference type="EMBL" id="CP120682">
    <property type="protein sequence ID" value="WKN35640.1"/>
    <property type="molecule type" value="Genomic_DNA"/>
</dbReference>
<reference evidence="2" key="1">
    <citation type="journal article" date="2023" name="Comput. Struct. Biotechnol. J.">
        <title>Discovery of a novel marine Bacteroidetes with a rich repertoire of carbohydrate-active enzymes.</title>
        <authorList>
            <person name="Chen B."/>
            <person name="Liu G."/>
            <person name="Chen Q."/>
            <person name="Wang H."/>
            <person name="Liu L."/>
            <person name="Tang K."/>
        </authorList>
    </citation>
    <scope>NUCLEOTIDE SEQUENCE</scope>
    <source>
        <strain evidence="2">TK19036</strain>
    </source>
</reference>
<evidence type="ECO:0000256" key="1">
    <source>
        <dbReference type="SAM" id="SignalP"/>
    </source>
</evidence>
<sequence>MMKKRLIFLLAPCLLLLGSCREILDEILDGKDDPDEAGIKFQDYSTEPSLLKKLPGFEDLKVYTLISSTDKLPGSPDYTFGGSADGSGLTRTADGYVYLVNNEDNYAVSRIYFNEDFKPVKGDYVLNSSGAGTRMCSATLATPEEHGFGPVFLTAGESGPESQTHGVSPFSDASTASVPQVLPALGRWNAENALPLPLSTTQGKTMIIIGDDDSGPYGGQVVMYMSESQGDLEGGEVYVLRRTDLNPVETEMHIGESYDVEFVKIEEARMNTGEQNNMASEALNSIAFGRVEDLDYGKGSPSASNNVYFEVTGHLTDDGSRSKWGRTYKLRLDPANPMTGTLEVLLDGDDPDSPAYGLYMNPDNIMVTENYIYIQEDPNGYTEDGADDGRETHDAYLYQYSMQTKSLAPVFETNLFRENAELSEYFGTEGAPYGAWEYGSMIDVTDILGEEEPTFMLCIQPHTWHREEFKNADGGSIRPNESQGSQVVVVRGLAR</sequence>
<dbReference type="AlphaFoldDB" id="A0AA49GN45"/>
<gene>
    <name evidence="2" type="ORF">K4G66_25040</name>
</gene>
<evidence type="ECO:0008006" key="3">
    <source>
        <dbReference type="Google" id="ProtNLM"/>
    </source>
</evidence>
<name>A0AA49GN45_9BACT</name>